<dbReference type="RefSeq" id="XP_007316581.1">
    <property type="nucleotide sequence ID" value="XM_007316519.1"/>
</dbReference>
<organism>
    <name type="scientific">Serpula lacrymans var. lacrymans (strain S7.9)</name>
    <name type="common">Dry rot fungus</name>
    <dbReference type="NCBI Taxonomy" id="578457"/>
    <lineage>
        <taxon>Eukaryota</taxon>
        <taxon>Fungi</taxon>
        <taxon>Dikarya</taxon>
        <taxon>Basidiomycota</taxon>
        <taxon>Agaricomycotina</taxon>
        <taxon>Agaricomycetes</taxon>
        <taxon>Agaricomycetidae</taxon>
        <taxon>Boletales</taxon>
        <taxon>Coniophorineae</taxon>
        <taxon>Serpulaceae</taxon>
        <taxon>Serpula</taxon>
    </lineage>
</organism>
<protein>
    <submittedName>
        <fullName evidence="2">Uncharacterized protein</fullName>
    </submittedName>
</protein>
<dbReference type="AlphaFoldDB" id="F8NS99"/>
<sequence>MVSQHYNTNLKGWLSFSPLTKALPRTCGLVPPKQIISCPSNWLDLALDRVKVQDLYNAYQVSAVEYRVLMKFIRWFAIRHLDVRKRYTEQSLETLEFYKREVLLWKPLGRFLLQYDESWILEVTTRRLFIRRHELIRLRQRLVFNVSRVQLYKHNENPMAHAAPTTDVNPCVASVPPTTDVSPCVASVPPSSECPQSCAEGTSVRQGDIIVNSMQNVHFDNISSPFSSQATVTSHRMRNNVPDSSTQNPARAPSRSLSSFLGSLTPNMGHLLSHFRTAGIDDEAFADILTWNPYLRASFLRRELKTRCSGYQLQVIVTGMDRCGED</sequence>
<feature type="compositionally biased region" description="Polar residues" evidence="1">
    <location>
        <begin position="241"/>
        <end position="259"/>
    </location>
</feature>
<dbReference type="HOGENOM" id="CLU_853012_0_0_1"/>
<evidence type="ECO:0000313" key="2">
    <source>
        <dbReference type="EMBL" id="EGO26408.1"/>
    </source>
</evidence>
<evidence type="ECO:0000256" key="1">
    <source>
        <dbReference type="SAM" id="MobiDB-lite"/>
    </source>
</evidence>
<name>F8NS99_SERL9</name>
<dbReference type="EMBL" id="GL945432">
    <property type="protein sequence ID" value="EGO26408.1"/>
    <property type="molecule type" value="Genomic_DNA"/>
</dbReference>
<dbReference type="KEGG" id="sla:SERLADRAFT_463453"/>
<accession>F8NS99</accession>
<feature type="region of interest" description="Disordered" evidence="1">
    <location>
        <begin position="229"/>
        <end position="259"/>
    </location>
</feature>
<reference evidence="2" key="1">
    <citation type="submission" date="2011-04" db="EMBL/GenBank/DDBJ databases">
        <title>Evolution of plant cell wall degrading machinery underlies the functional diversity of forest fungi.</title>
        <authorList>
            <consortium name="US DOE Joint Genome Institute (JGI-PGF)"/>
            <person name="Eastwood D.C."/>
            <person name="Floudas D."/>
            <person name="Binder M."/>
            <person name="Majcherczyk A."/>
            <person name="Schneider P."/>
            <person name="Aerts A."/>
            <person name="Asiegbu F.O."/>
            <person name="Baker S.E."/>
            <person name="Barry K."/>
            <person name="Bendiksby M."/>
            <person name="Blumentritt M."/>
            <person name="Coutinho P.M."/>
            <person name="Cullen D."/>
            <person name="Cullen D."/>
            <person name="Gathman A."/>
            <person name="Goodell B."/>
            <person name="Henrissat B."/>
            <person name="Ihrmark K."/>
            <person name="Kauserud H."/>
            <person name="Kohler A."/>
            <person name="LaButti K."/>
            <person name="Lapidus A."/>
            <person name="Lavin J.L."/>
            <person name="Lee Y.-H."/>
            <person name="Lindquist E."/>
            <person name="Lilly W."/>
            <person name="Lucas S."/>
            <person name="Morin E."/>
            <person name="Murat C."/>
            <person name="Oguiza J.A."/>
            <person name="Park J."/>
            <person name="Pisabarro A.G."/>
            <person name="Riley R."/>
            <person name="Rosling A."/>
            <person name="Salamov A."/>
            <person name="Schmidt O."/>
            <person name="Schmutz J."/>
            <person name="Skrede I."/>
            <person name="Stenlid J."/>
            <person name="Wiebenga A."/>
            <person name="Xie X."/>
            <person name="Kues U."/>
            <person name="Hibbett D.S."/>
            <person name="Hoffmeister D."/>
            <person name="Hogberg N."/>
            <person name="Martin F."/>
            <person name="Grigoriev I.V."/>
            <person name="Watkinson S.C."/>
        </authorList>
    </citation>
    <scope>NUCLEOTIDE SEQUENCE</scope>
    <source>
        <strain evidence="2">S7.9</strain>
    </source>
</reference>
<dbReference type="GeneID" id="18818557"/>
<gene>
    <name evidence="2" type="ORF">SERLADRAFT_463453</name>
</gene>
<dbReference type="Proteomes" id="UP000008064">
    <property type="component" value="Unassembled WGS sequence"/>
</dbReference>
<proteinExistence type="predicted"/>